<reference evidence="1" key="1">
    <citation type="submission" date="2023-09" db="EMBL/GenBank/DDBJ databases">
        <title>Undibacterium sp. 20NA77.5 isolated from freshwater.</title>
        <authorList>
            <person name="Le V."/>
            <person name="Ko S.-R."/>
            <person name="Ahn C.-Y."/>
            <person name="Oh H.-M."/>
        </authorList>
    </citation>
    <scope>NUCLEOTIDE SEQUENCE</scope>
    <source>
        <strain evidence="1">20NA77.5</strain>
    </source>
</reference>
<dbReference type="Proteomes" id="UP001181355">
    <property type="component" value="Chromosome"/>
</dbReference>
<evidence type="ECO:0000313" key="1">
    <source>
        <dbReference type="EMBL" id="WMW79504.1"/>
    </source>
</evidence>
<evidence type="ECO:0000313" key="2">
    <source>
        <dbReference type="Proteomes" id="UP001181355"/>
    </source>
</evidence>
<name>A0ABY9RF85_9BURK</name>
<sequence>MSKKNQLDDETMALIHWCIELENLLCKAGATRDQAQEYIEEEIELLTDQYYDGLTPEEAAQFALRD</sequence>
<proteinExistence type="predicted"/>
<keyword evidence="2" id="KW-1185">Reference proteome</keyword>
<gene>
    <name evidence="1" type="ORF">RF679_12700</name>
</gene>
<dbReference type="EMBL" id="CP133720">
    <property type="protein sequence ID" value="WMW79504.1"/>
    <property type="molecule type" value="Genomic_DNA"/>
</dbReference>
<accession>A0ABY9RF85</accession>
<organism evidence="1 2">
    <name type="scientific">Undibacterium cyanobacteriorum</name>
    <dbReference type="NCBI Taxonomy" id="3073561"/>
    <lineage>
        <taxon>Bacteria</taxon>
        <taxon>Pseudomonadati</taxon>
        <taxon>Pseudomonadota</taxon>
        <taxon>Betaproteobacteria</taxon>
        <taxon>Burkholderiales</taxon>
        <taxon>Oxalobacteraceae</taxon>
        <taxon>Undibacterium</taxon>
    </lineage>
</organism>
<protein>
    <submittedName>
        <fullName evidence="1">Uncharacterized protein</fullName>
    </submittedName>
</protein>
<dbReference type="RefSeq" id="WP_309481001.1">
    <property type="nucleotide sequence ID" value="NZ_CP133720.1"/>
</dbReference>